<sequence length="192" mass="21046">MNLILIGPPGAGKGTQAKILEQEYGLKQLSTGDMLRAEIADGTDLGKKAKEIMDAGNLVPDDIMIGMIENRLDQADCAKGVIFDGFPRTVDQAKALDDMLARKGKPLKVVIQMVVNEDELVSRLQTRIQQTIDAGKEVRGDDNVETFKKRLGVYKAQTAPILPYYEEAGLLKTVDGMKPIDFVTTELKALLK</sequence>
<feature type="binding site" evidence="5">
    <location>
        <position position="36"/>
    </location>
    <ligand>
        <name>AMP</name>
        <dbReference type="ChEBI" id="CHEBI:456215"/>
    </ligand>
</feature>
<feature type="binding site" evidence="5">
    <location>
        <begin position="10"/>
        <end position="15"/>
    </location>
    <ligand>
        <name>ATP</name>
        <dbReference type="ChEBI" id="CHEBI:30616"/>
    </ligand>
</feature>
<evidence type="ECO:0000256" key="4">
    <source>
        <dbReference type="ARBA" id="ARBA00022777"/>
    </source>
</evidence>
<dbReference type="SUPFAM" id="SSF52540">
    <property type="entry name" value="P-loop containing nucleoside triphosphate hydrolases"/>
    <property type="match status" value="1"/>
</dbReference>
<proteinExistence type="inferred from homology"/>
<comment type="caution">
    <text evidence="8">The sequence shown here is derived from an EMBL/GenBank/DDBJ whole genome shotgun (WGS) entry which is preliminary data.</text>
</comment>
<keyword evidence="3 5" id="KW-0547">Nucleotide-binding</keyword>
<dbReference type="GO" id="GO:0005524">
    <property type="term" value="F:ATP binding"/>
    <property type="evidence" value="ECO:0007669"/>
    <property type="project" value="UniProtKB-UniRule"/>
</dbReference>
<comment type="caution">
    <text evidence="5">Lacks conserved residue(s) required for the propagation of feature annotation.</text>
</comment>
<keyword evidence="4 5" id="KW-0418">Kinase</keyword>
<dbReference type="GO" id="GO:0044209">
    <property type="term" value="P:AMP salvage"/>
    <property type="evidence" value="ECO:0007669"/>
    <property type="project" value="UniProtKB-UniRule"/>
</dbReference>
<dbReference type="InterPro" id="IPR006259">
    <property type="entry name" value="Adenyl_kin_sub"/>
</dbReference>
<organism evidence="8 9">
    <name type="scientific">Micavibrio aeruginosavorus</name>
    <dbReference type="NCBI Taxonomy" id="349221"/>
    <lineage>
        <taxon>Bacteria</taxon>
        <taxon>Pseudomonadati</taxon>
        <taxon>Bdellovibrionota</taxon>
        <taxon>Bdellovibrionia</taxon>
        <taxon>Bdellovibrionales</taxon>
        <taxon>Pseudobdellovibrionaceae</taxon>
        <taxon>Micavibrio</taxon>
    </lineage>
</organism>
<dbReference type="NCBIfam" id="NF011104">
    <property type="entry name" value="PRK14531.1"/>
    <property type="match status" value="1"/>
</dbReference>
<dbReference type="PROSITE" id="PS00113">
    <property type="entry name" value="ADENYLATE_KINASE"/>
    <property type="match status" value="1"/>
</dbReference>
<keyword evidence="5" id="KW-0963">Cytoplasm</keyword>
<dbReference type="InterPro" id="IPR000850">
    <property type="entry name" value="Adenylat/UMP-CMP_kin"/>
</dbReference>
<comment type="domain">
    <text evidence="5">Consists of three domains, a large central CORE domain and two small peripheral domains, NMPbind and LID, which undergo movements during catalysis. The LID domain closes over the site of phosphoryl transfer upon ATP binding. Assembling and dissambling the active center during each catalytic cycle provides an effective means to prevent ATP hydrolysis.</text>
</comment>
<dbReference type="NCBIfam" id="NF001381">
    <property type="entry name" value="PRK00279.1-3"/>
    <property type="match status" value="1"/>
</dbReference>
<dbReference type="EMBL" id="QFNK01000222">
    <property type="protein sequence ID" value="PZO83127.1"/>
    <property type="molecule type" value="Genomic_DNA"/>
</dbReference>
<dbReference type="UniPathway" id="UPA00588">
    <property type="reaction ID" value="UER00649"/>
</dbReference>
<comment type="subcellular location">
    <subcellularLocation>
        <location evidence="5 7">Cytoplasm</location>
    </subcellularLocation>
</comment>
<feature type="binding site" evidence="5">
    <location>
        <position position="150"/>
    </location>
    <ligand>
        <name>AMP</name>
        <dbReference type="ChEBI" id="CHEBI:456215"/>
    </ligand>
</feature>
<dbReference type="InterPro" id="IPR033690">
    <property type="entry name" value="Adenylat_kinase_CS"/>
</dbReference>
<feature type="binding site" evidence="5">
    <location>
        <position position="92"/>
    </location>
    <ligand>
        <name>AMP</name>
        <dbReference type="ChEBI" id="CHEBI:456215"/>
    </ligand>
</feature>
<dbReference type="InterPro" id="IPR027417">
    <property type="entry name" value="P-loop_NTPase"/>
</dbReference>
<comment type="similarity">
    <text evidence="5 6">Belongs to the adenylate kinase family.</text>
</comment>
<dbReference type="AlphaFoldDB" id="A0A2W4ZPA2"/>
<dbReference type="NCBIfam" id="TIGR01351">
    <property type="entry name" value="adk"/>
    <property type="match status" value="1"/>
</dbReference>
<feature type="binding site" evidence="5">
    <location>
        <begin position="57"/>
        <end position="59"/>
    </location>
    <ligand>
        <name>AMP</name>
        <dbReference type="ChEBI" id="CHEBI:456215"/>
    </ligand>
</feature>
<dbReference type="Pfam" id="PF00406">
    <property type="entry name" value="ADK"/>
    <property type="match status" value="1"/>
</dbReference>
<dbReference type="HAMAP" id="MF_00235">
    <property type="entry name" value="Adenylate_kinase_Adk"/>
    <property type="match status" value="1"/>
</dbReference>
<keyword evidence="5 7" id="KW-0067">ATP-binding</keyword>
<name>A0A2W4ZPA2_9BACT</name>
<accession>A0A2W4ZPA2</accession>
<keyword evidence="2 5" id="KW-0545">Nucleotide biosynthesis</keyword>
<comment type="function">
    <text evidence="5">Catalyzes the reversible transfer of the terminal phosphate group between ATP and AMP. Plays an important role in cellular energy homeostasis and in adenine nucleotide metabolism.</text>
</comment>
<protein>
    <recommendedName>
        <fullName evidence="5 7">Adenylate kinase</fullName>
        <shortName evidence="5">AK</shortName>
        <ecNumber evidence="5 7">2.7.4.3</ecNumber>
    </recommendedName>
    <alternativeName>
        <fullName evidence="5">ATP-AMP transphosphorylase</fullName>
    </alternativeName>
    <alternativeName>
        <fullName evidence="5">ATP:AMP phosphotransferase</fullName>
    </alternativeName>
    <alternativeName>
        <fullName evidence="5">Adenylate monophosphate kinase</fullName>
    </alternativeName>
</protein>
<evidence type="ECO:0000256" key="6">
    <source>
        <dbReference type="RuleBase" id="RU003330"/>
    </source>
</evidence>
<dbReference type="PRINTS" id="PR00094">
    <property type="entry name" value="ADENYLTKNASE"/>
</dbReference>
<evidence type="ECO:0000313" key="8">
    <source>
        <dbReference type="EMBL" id="PZO83127.1"/>
    </source>
</evidence>
<feature type="binding site" evidence="5">
    <location>
        <begin position="85"/>
        <end position="88"/>
    </location>
    <ligand>
        <name>AMP</name>
        <dbReference type="ChEBI" id="CHEBI:456215"/>
    </ligand>
</feature>
<evidence type="ECO:0000313" key="9">
    <source>
        <dbReference type="Proteomes" id="UP000249557"/>
    </source>
</evidence>
<evidence type="ECO:0000256" key="2">
    <source>
        <dbReference type="ARBA" id="ARBA00022727"/>
    </source>
</evidence>
<feature type="binding site" evidence="5">
    <location>
        <position position="127"/>
    </location>
    <ligand>
        <name>ATP</name>
        <dbReference type="ChEBI" id="CHEBI:30616"/>
    </ligand>
</feature>
<evidence type="ECO:0000256" key="5">
    <source>
        <dbReference type="HAMAP-Rule" id="MF_00235"/>
    </source>
</evidence>
<comment type="catalytic activity">
    <reaction evidence="5 7">
        <text>AMP + ATP = 2 ADP</text>
        <dbReference type="Rhea" id="RHEA:12973"/>
        <dbReference type="ChEBI" id="CHEBI:30616"/>
        <dbReference type="ChEBI" id="CHEBI:456215"/>
        <dbReference type="ChEBI" id="CHEBI:456216"/>
        <dbReference type="EC" id="2.7.4.3"/>
    </reaction>
</comment>
<dbReference type="NCBIfam" id="NF011100">
    <property type="entry name" value="PRK14527.1"/>
    <property type="match status" value="1"/>
</dbReference>
<evidence type="ECO:0000256" key="7">
    <source>
        <dbReference type="RuleBase" id="RU003331"/>
    </source>
</evidence>
<evidence type="ECO:0000256" key="3">
    <source>
        <dbReference type="ARBA" id="ARBA00022741"/>
    </source>
</evidence>
<keyword evidence="1 5" id="KW-0808">Transferase</keyword>
<feature type="binding site" evidence="5">
    <location>
        <position position="31"/>
    </location>
    <ligand>
        <name>AMP</name>
        <dbReference type="ChEBI" id="CHEBI:456215"/>
    </ligand>
</feature>
<dbReference type="PANTHER" id="PTHR23359">
    <property type="entry name" value="NUCLEOTIDE KINASE"/>
    <property type="match status" value="1"/>
</dbReference>
<comment type="subunit">
    <text evidence="5 7">Monomer.</text>
</comment>
<dbReference type="GO" id="GO:0004017">
    <property type="term" value="F:AMP kinase activity"/>
    <property type="evidence" value="ECO:0007669"/>
    <property type="project" value="UniProtKB-UniRule"/>
</dbReference>
<evidence type="ECO:0000256" key="1">
    <source>
        <dbReference type="ARBA" id="ARBA00022679"/>
    </source>
</evidence>
<dbReference type="Gene3D" id="3.40.50.300">
    <property type="entry name" value="P-loop containing nucleotide triphosphate hydrolases"/>
    <property type="match status" value="1"/>
</dbReference>
<dbReference type="Proteomes" id="UP000249557">
    <property type="component" value="Unassembled WGS sequence"/>
</dbReference>
<comment type="pathway">
    <text evidence="5">Purine metabolism; AMP biosynthesis via salvage pathway; AMP from ADP: step 1/1.</text>
</comment>
<dbReference type="GO" id="GO:0005737">
    <property type="term" value="C:cytoplasm"/>
    <property type="evidence" value="ECO:0007669"/>
    <property type="project" value="UniProtKB-SubCell"/>
</dbReference>
<feature type="binding site" evidence="5">
    <location>
        <position position="139"/>
    </location>
    <ligand>
        <name>AMP</name>
        <dbReference type="ChEBI" id="CHEBI:456215"/>
    </ligand>
</feature>
<feature type="region of interest" description="NMP" evidence="5">
    <location>
        <begin position="30"/>
        <end position="59"/>
    </location>
</feature>
<dbReference type="NCBIfam" id="NF011105">
    <property type="entry name" value="PRK14532.1"/>
    <property type="match status" value="1"/>
</dbReference>
<gene>
    <name evidence="5" type="primary">adk</name>
    <name evidence="8" type="ORF">DI626_09320</name>
</gene>
<feature type="binding site" evidence="5">
    <location>
        <position position="178"/>
    </location>
    <ligand>
        <name>ATP</name>
        <dbReference type="ChEBI" id="CHEBI:30616"/>
    </ligand>
</feature>
<dbReference type="EC" id="2.7.4.3" evidence="5 7"/>
<dbReference type="CDD" id="cd01428">
    <property type="entry name" value="ADK"/>
    <property type="match status" value="1"/>
</dbReference>
<reference evidence="8 9" key="1">
    <citation type="submission" date="2017-08" db="EMBL/GenBank/DDBJ databases">
        <title>Infants hospitalized years apart are colonized by the same room-sourced microbial strains.</title>
        <authorList>
            <person name="Brooks B."/>
            <person name="Olm M.R."/>
            <person name="Firek B.A."/>
            <person name="Baker R."/>
            <person name="Thomas B.C."/>
            <person name="Morowitz M.J."/>
            <person name="Banfield J.F."/>
        </authorList>
    </citation>
    <scope>NUCLEOTIDE SEQUENCE [LARGE SCALE GENOMIC DNA]</scope>
    <source>
        <strain evidence="8">S2_018_000_R2_104</strain>
    </source>
</reference>